<evidence type="ECO:0000256" key="9">
    <source>
        <dbReference type="RuleBase" id="RU366031"/>
    </source>
</evidence>
<keyword evidence="5 9" id="KW-0627">Porphyrin biosynthesis</keyword>
<comment type="caution">
    <text evidence="11">The sequence shown here is derived from an EMBL/GenBank/DDBJ whole genome shotgun (WGS) entry which is preliminary data.</text>
</comment>
<evidence type="ECO:0000256" key="4">
    <source>
        <dbReference type="ARBA" id="ARBA00023239"/>
    </source>
</evidence>
<evidence type="ECO:0000259" key="10">
    <source>
        <dbReference type="Pfam" id="PF02602"/>
    </source>
</evidence>
<evidence type="ECO:0000256" key="8">
    <source>
        <dbReference type="ARBA" id="ARBA00048617"/>
    </source>
</evidence>
<dbReference type="PANTHER" id="PTHR38042:SF1">
    <property type="entry name" value="UROPORPHYRINOGEN-III SYNTHASE, CHLOROPLASTIC"/>
    <property type="match status" value="1"/>
</dbReference>
<gene>
    <name evidence="11" type="ORF">H0A36_10275</name>
</gene>
<comment type="similarity">
    <text evidence="2 9">Belongs to the uroporphyrinogen-III synthase family.</text>
</comment>
<keyword evidence="4 9" id="KW-0456">Lyase</keyword>
<comment type="catalytic activity">
    <reaction evidence="8 9">
        <text>hydroxymethylbilane = uroporphyrinogen III + H2O</text>
        <dbReference type="Rhea" id="RHEA:18965"/>
        <dbReference type="ChEBI" id="CHEBI:15377"/>
        <dbReference type="ChEBI" id="CHEBI:57308"/>
        <dbReference type="ChEBI" id="CHEBI:57845"/>
        <dbReference type="EC" id="4.2.1.75"/>
    </reaction>
</comment>
<dbReference type="GO" id="GO:0004852">
    <property type="term" value="F:uroporphyrinogen-III synthase activity"/>
    <property type="evidence" value="ECO:0007669"/>
    <property type="project" value="UniProtKB-UniRule"/>
</dbReference>
<dbReference type="CDD" id="cd06578">
    <property type="entry name" value="HemD"/>
    <property type="match status" value="1"/>
</dbReference>
<dbReference type="PANTHER" id="PTHR38042">
    <property type="entry name" value="UROPORPHYRINOGEN-III SYNTHASE, CHLOROPLASTIC"/>
    <property type="match status" value="1"/>
</dbReference>
<dbReference type="Pfam" id="PF02602">
    <property type="entry name" value="HEM4"/>
    <property type="match status" value="1"/>
</dbReference>
<dbReference type="AlphaFoldDB" id="A0A853IA22"/>
<dbReference type="Proteomes" id="UP000569732">
    <property type="component" value="Unassembled WGS sequence"/>
</dbReference>
<proteinExistence type="inferred from homology"/>
<comment type="pathway">
    <text evidence="1 9">Porphyrin-containing compound metabolism; protoporphyrin-IX biosynthesis; coproporphyrinogen-III from 5-aminolevulinate: step 3/4.</text>
</comment>
<evidence type="ECO:0000313" key="11">
    <source>
        <dbReference type="EMBL" id="NYZ66397.1"/>
    </source>
</evidence>
<comment type="function">
    <text evidence="6 9">Catalyzes cyclization of the linear tetrapyrrole, hydroxymethylbilane, to the macrocyclic uroporphyrinogen III.</text>
</comment>
<keyword evidence="12" id="KW-1185">Reference proteome</keyword>
<protein>
    <recommendedName>
        <fullName evidence="7 9">Uroporphyrinogen-III synthase</fullName>
        <ecNumber evidence="3 9">4.2.1.75</ecNumber>
    </recommendedName>
</protein>
<sequence length="240" mass="26606">MSILITRPEPEASKLVASLQQQGLQAWALPMLERTDLPETAEIRQLILNVDLFKQVIVISPYSAKRLGMLMDQYWPQWPIEIQWFAIGNKTAATLAEWDIEASCSAGVDSEALLTSPQLQQVAENKILIVKGKGGRDLLNQVLQQRGARVTELPLYQRVPAQYNKTDVQHLLASHQTDTIVATSGEIVTHLASLLDPQWRNEMKLVVPSARVADLSAELGFSQVINANGASEEAMIKVLM</sequence>
<dbReference type="EC" id="4.2.1.75" evidence="3 9"/>
<evidence type="ECO:0000256" key="6">
    <source>
        <dbReference type="ARBA" id="ARBA00037589"/>
    </source>
</evidence>
<dbReference type="InterPro" id="IPR039793">
    <property type="entry name" value="UROS/Hem4"/>
</dbReference>
<dbReference type="InterPro" id="IPR036108">
    <property type="entry name" value="4pyrrol_syn_uPrphyn_synt_sf"/>
</dbReference>
<name>A0A853IA22_9GAMM</name>
<accession>A0A853IA22</accession>
<evidence type="ECO:0000256" key="7">
    <source>
        <dbReference type="ARBA" id="ARBA00040167"/>
    </source>
</evidence>
<dbReference type="EMBL" id="JACCKB010000013">
    <property type="protein sequence ID" value="NYZ66397.1"/>
    <property type="molecule type" value="Genomic_DNA"/>
</dbReference>
<evidence type="ECO:0000313" key="12">
    <source>
        <dbReference type="Proteomes" id="UP000569732"/>
    </source>
</evidence>
<dbReference type="GO" id="GO:0006782">
    <property type="term" value="P:protoporphyrinogen IX biosynthetic process"/>
    <property type="evidence" value="ECO:0007669"/>
    <property type="project" value="UniProtKB-UniRule"/>
</dbReference>
<feature type="domain" description="Tetrapyrrole biosynthesis uroporphyrinogen III synthase" evidence="10">
    <location>
        <begin position="14"/>
        <end position="236"/>
    </location>
</feature>
<dbReference type="SUPFAM" id="SSF69618">
    <property type="entry name" value="HemD-like"/>
    <property type="match status" value="1"/>
</dbReference>
<evidence type="ECO:0000256" key="3">
    <source>
        <dbReference type="ARBA" id="ARBA00013109"/>
    </source>
</evidence>
<dbReference type="InterPro" id="IPR003754">
    <property type="entry name" value="4pyrrol_synth_uPrphyn_synth"/>
</dbReference>
<reference evidence="11 12" key="1">
    <citation type="submission" date="2020-07" db="EMBL/GenBank/DDBJ databases">
        <title>Endozoicomonas sp. nov., isolated from sediment.</title>
        <authorList>
            <person name="Gu T."/>
        </authorList>
    </citation>
    <scope>NUCLEOTIDE SEQUENCE [LARGE SCALE GENOMIC DNA]</scope>
    <source>
        <strain evidence="11 12">SM1973</strain>
    </source>
</reference>
<dbReference type="Gene3D" id="3.40.50.10090">
    <property type="match status" value="2"/>
</dbReference>
<dbReference type="UniPathway" id="UPA00251">
    <property type="reaction ID" value="UER00320"/>
</dbReference>
<dbReference type="RefSeq" id="WP_180568422.1">
    <property type="nucleotide sequence ID" value="NZ_JACCKB010000013.1"/>
</dbReference>
<evidence type="ECO:0000256" key="2">
    <source>
        <dbReference type="ARBA" id="ARBA00008133"/>
    </source>
</evidence>
<evidence type="ECO:0000256" key="5">
    <source>
        <dbReference type="ARBA" id="ARBA00023244"/>
    </source>
</evidence>
<organism evidence="11 12">
    <name type="scientific">Spartinivicinus marinus</name>
    <dbReference type="NCBI Taxonomy" id="2994442"/>
    <lineage>
        <taxon>Bacteria</taxon>
        <taxon>Pseudomonadati</taxon>
        <taxon>Pseudomonadota</taxon>
        <taxon>Gammaproteobacteria</taxon>
        <taxon>Oceanospirillales</taxon>
        <taxon>Zooshikellaceae</taxon>
        <taxon>Spartinivicinus</taxon>
    </lineage>
</organism>
<evidence type="ECO:0000256" key="1">
    <source>
        <dbReference type="ARBA" id="ARBA00004772"/>
    </source>
</evidence>
<dbReference type="GO" id="GO:0006780">
    <property type="term" value="P:uroporphyrinogen III biosynthetic process"/>
    <property type="evidence" value="ECO:0007669"/>
    <property type="project" value="UniProtKB-UniRule"/>
</dbReference>